<accession>A0A0L6US79</accession>
<gene>
    <name evidence="4" type="ORF">VP01_3992g1</name>
</gene>
<protein>
    <submittedName>
        <fullName evidence="4">Putative signal peptide protein</fullName>
    </submittedName>
</protein>
<keyword evidence="2" id="KW-0812">Transmembrane</keyword>
<organism evidence="4 5">
    <name type="scientific">Puccinia sorghi</name>
    <dbReference type="NCBI Taxonomy" id="27349"/>
    <lineage>
        <taxon>Eukaryota</taxon>
        <taxon>Fungi</taxon>
        <taxon>Dikarya</taxon>
        <taxon>Basidiomycota</taxon>
        <taxon>Pucciniomycotina</taxon>
        <taxon>Pucciniomycetes</taxon>
        <taxon>Pucciniales</taxon>
        <taxon>Pucciniaceae</taxon>
        <taxon>Puccinia</taxon>
    </lineage>
</organism>
<dbReference type="EMBL" id="LAVV01009048">
    <property type="protein sequence ID" value="KNZ51344.1"/>
    <property type="molecule type" value="Genomic_DNA"/>
</dbReference>
<feature type="transmembrane region" description="Helical" evidence="2">
    <location>
        <begin position="101"/>
        <end position="122"/>
    </location>
</feature>
<feature type="transmembrane region" description="Helical" evidence="2">
    <location>
        <begin position="269"/>
        <end position="289"/>
    </location>
</feature>
<feature type="transmembrane region" description="Helical" evidence="2">
    <location>
        <begin position="128"/>
        <end position="151"/>
    </location>
</feature>
<evidence type="ECO:0000256" key="3">
    <source>
        <dbReference type="SAM" id="SignalP"/>
    </source>
</evidence>
<keyword evidence="5" id="KW-1185">Reference proteome</keyword>
<dbReference type="VEuPathDB" id="FungiDB:VP01_3992g1"/>
<feature type="region of interest" description="Disordered" evidence="1">
    <location>
        <begin position="481"/>
        <end position="505"/>
    </location>
</feature>
<keyword evidence="2" id="KW-1133">Transmembrane helix</keyword>
<evidence type="ECO:0000313" key="4">
    <source>
        <dbReference type="EMBL" id="KNZ51344.1"/>
    </source>
</evidence>
<keyword evidence="3" id="KW-0732">Signal</keyword>
<keyword evidence="2" id="KW-0472">Membrane</keyword>
<feature type="region of interest" description="Disordered" evidence="1">
    <location>
        <begin position="442"/>
        <end position="465"/>
    </location>
</feature>
<comment type="caution">
    <text evidence="4">The sequence shown here is derived from an EMBL/GenBank/DDBJ whole genome shotgun (WGS) entry which is preliminary data.</text>
</comment>
<sequence length="583" mass="65313">MYIFLRTKFMITFFSNFFLSEALRGSCKVIDPSCTFNSQPARHKTLPEAAKGAGAHSNWPCYYLLVGFAESIFHTFPMRSFSSLRVVCLLNLFSSFRVVRAAMFASFCLSCSLILFALKLHLHHNVEIFHGVAGYLLATTGVGIPTSFVPLSVDRRRRIKLQDTRTSPTCSPLLPASRHPKVEEVKLAILYLVLLLPSTSQRDSGKNPHQLRLVSTGSTLEPSQPRCSLVCPFYLFNAACLPSWELTAIIPIQSLSAERWQGLTLALHWRYSICLMSLGFLIVSAKWLIDSIRNCPDKAEGYSIREERQRSLTKKPAFIYLRCPPKIDSKALQASSPGPFFLTSATARQAHIASMFCTSFYFPFPPSPTCLYVTSVSFFFQSSLRAGSPRYSGFVHYINRPIDLDHDKLYCNRKSRHCNTRSPAAPKPPPMYADSHAHTSFLANHPFPPKQPNSDNSGLASIPDHISPPKISRSPYLLAPVTQAPPRTSPTPLNTSAYTDRPRRHSTPHIRLLALSLVLNTSSKNHAPGESCHMRPSLSPELQHHSTPCQITCQNMPGDMQLNCVLLWCYSILLKILCHRCIM</sequence>
<dbReference type="Proteomes" id="UP000037035">
    <property type="component" value="Unassembled WGS sequence"/>
</dbReference>
<feature type="signal peptide" evidence="3">
    <location>
        <begin position="1"/>
        <end position="22"/>
    </location>
</feature>
<evidence type="ECO:0000256" key="1">
    <source>
        <dbReference type="SAM" id="MobiDB-lite"/>
    </source>
</evidence>
<feature type="chain" id="PRO_5005568063" evidence="3">
    <location>
        <begin position="23"/>
        <end position="583"/>
    </location>
</feature>
<name>A0A0L6US79_9BASI</name>
<dbReference type="AlphaFoldDB" id="A0A0L6US79"/>
<reference evidence="4 5" key="1">
    <citation type="submission" date="2015-08" db="EMBL/GenBank/DDBJ databases">
        <title>Next Generation Sequencing and Analysis of the Genome of Puccinia sorghi L Schw, the Causal Agent of Maize Common Rust.</title>
        <authorList>
            <person name="Rochi L."/>
            <person name="Burguener G."/>
            <person name="Darino M."/>
            <person name="Turjanski A."/>
            <person name="Kreff E."/>
            <person name="Dieguez M.J."/>
            <person name="Sacco F."/>
        </authorList>
    </citation>
    <scope>NUCLEOTIDE SEQUENCE [LARGE SCALE GENOMIC DNA]</scope>
    <source>
        <strain evidence="4 5">RO10H11247</strain>
    </source>
</reference>
<proteinExistence type="predicted"/>
<evidence type="ECO:0000256" key="2">
    <source>
        <dbReference type="SAM" id="Phobius"/>
    </source>
</evidence>
<evidence type="ECO:0000313" key="5">
    <source>
        <dbReference type="Proteomes" id="UP000037035"/>
    </source>
</evidence>